<dbReference type="PANTHER" id="PTHR31221:SF350">
    <property type="entry name" value="WRKY TRANSCRIPTION FACTOR 48-RELATED"/>
    <property type="match status" value="1"/>
</dbReference>
<feature type="domain" description="WRKY" evidence="7">
    <location>
        <begin position="186"/>
        <end position="251"/>
    </location>
</feature>
<dbReference type="GO" id="GO:0005634">
    <property type="term" value="C:nucleus"/>
    <property type="evidence" value="ECO:0007669"/>
    <property type="project" value="UniProtKB-SubCell"/>
</dbReference>
<reference evidence="8" key="1">
    <citation type="submission" date="2021-01" db="UniProtKB">
        <authorList>
            <consortium name="EnsemblPlants"/>
        </authorList>
    </citation>
    <scope>IDENTIFICATION</scope>
</reference>
<sequence length="404" mass="43639">MERAEDQSGKIDSLLMMNPSSFADQIPATSFTLSGLFDTPPFAASPAPLPASNSYDIDKSGGGSVLGFSDLLGFQDYCYGASLFDLIQTSPPLAPVAMAPSPASTIHETSEVVNGPMTPNSSSISMSSNEAAAAANEEQSKDCQDIIGENNGQEDQDRDKTKKQLKPKKKNQKKEKEPRFAFMTKSEVDHLDDGYRWRKYGQKAVKNSPFPRSYYRCTSPSCAVKKRVERSSEDSTIVVTTYEGQHTHLSPVMARGSITNSLLHHHLETTNPNNNNNASNSCFVLGGSSPAPPSFAVPQQPLFHHNHHHSQSPSSLFNNNATPVVPSALSSFIDNNPSTAPSSHTPSPSLGPNPFFQQRHFCPSPAADDQHAAAPATAGGSSSCLMRDDGLLQDMIQRSDLKEE</sequence>
<feature type="compositionally biased region" description="Low complexity" evidence="6">
    <location>
        <begin position="364"/>
        <end position="383"/>
    </location>
</feature>
<keyword evidence="4" id="KW-0804">Transcription</keyword>
<evidence type="ECO:0000256" key="3">
    <source>
        <dbReference type="ARBA" id="ARBA00023125"/>
    </source>
</evidence>
<feature type="region of interest" description="Disordered" evidence="6">
    <location>
        <begin position="294"/>
        <end position="386"/>
    </location>
</feature>
<feature type="compositionally biased region" description="Basic residues" evidence="6">
    <location>
        <begin position="163"/>
        <end position="173"/>
    </location>
</feature>
<dbReference type="InterPro" id="IPR036576">
    <property type="entry name" value="WRKY_dom_sf"/>
</dbReference>
<evidence type="ECO:0000256" key="6">
    <source>
        <dbReference type="SAM" id="MobiDB-lite"/>
    </source>
</evidence>
<keyword evidence="3" id="KW-0238">DNA-binding</keyword>
<feature type="region of interest" description="Disordered" evidence="6">
    <location>
        <begin position="111"/>
        <end position="179"/>
    </location>
</feature>
<protein>
    <recommendedName>
        <fullName evidence="7">WRKY domain-containing protein</fullName>
    </recommendedName>
</protein>
<dbReference type="InterPro" id="IPR003657">
    <property type="entry name" value="WRKY_dom"/>
</dbReference>
<comment type="subcellular location">
    <subcellularLocation>
        <location evidence="1">Nucleus</location>
    </subcellularLocation>
</comment>
<dbReference type="SUPFAM" id="SSF118290">
    <property type="entry name" value="WRKY DNA-binding domain"/>
    <property type="match status" value="1"/>
</dbReference>
<dbReference type="FunFam" id="2.20.25.80:FF:000003">
    <property type="entry name" value="WRKY transcription factor 57"/>
    <property type="match status" value="1"/>
</dbReference>
<dbReference type="InterPro" id="IPR044810">
    <property type="entry name" value="WRKY_plant"/>
</dbReference>
<keyword evidence="2" id="KW-0805">Transcription regulation</keyword>
<dbReference type="AlphaFoldDB" id="A0A7N0T2D6"/>
<organism evidence="8 9">
    <name type="scientific">Kalanchoe fedtschenkoi</name>
    <name type="common">Lavender scallops</name>
    <name type="synonym">South American air plant</name>
    <dbReference type="NCBI Taxonomy" id="63787"/>
    <lineage>
        <taxon>Eukaryota</taxon>
        <taxon>Viridiplantae</taxon>
        <taxon>Streptophyta</taxon>
        <taxon>Embryophyta</taxon>
        <taxon>Tracheophyta</taxon>
        <taxon>Spermatophyta</taxon>
        <taxon>Magnoliopsida</taxon>
        <taxon>eudicotyledons</taxon>
        <taxon>Gunneridae</taxon>
        <taxon>Pentapetalae</taxon>
        <taxon>Saxifragales</taxon>
        <taxon>Crassulaceae</taxon>
        <taxon>Kalanchoe</taxon>
    </lineage>
</organism>
<accession>A0A7N0T2D6</accession>
<dbReference type="Gene3D" id="2.20.25.80">
    <property type="entry name" value="WRKY domain"/>
    <property type="match status" value="1"/>
</dbReference>
<dbReference type="SMART" id="SM00774">
    <property type="entry name" value="WRKY"/>
    <property type="match status" value="1"/>
</dbReference>
<name>A0A7N0T2D6_KALFE</name>
<evidence type="ECO:0000256" key="4">
    <source>
        <dbReference type="ARBA" id="ARBA00023163"/>
    </source>
</evidence>
<keyword evidence="5" id="KW-0539">Nucleus</keyword>
<dbReference type="PANTHER" id="PTHR31221">
    <property type="entry name" value="WRKY TRANSCRIPTION FACTOR PROTEIN 1-RELATED"/>
    <property type="match status" value="1"/>
</dbReference>
<dbReference type="Gramene" id="Kaladp0018s0253.1.v1.1">
    <property type="protein sequence ID" value="Kaladp0018s0253.1.v1.1"/>
    <property type="gene ID" value="Kaladp0018s0253.v1.1"/>
</dbReference>
<dbReference type="GO" id="GO:0003700">
    <property type="term" value="F:DNA-binding transcription factor activity"/>
    <property type="evidence" value="ECO:0007669"/>
    <property type="project" value="InterPro"/>
</dbReference>
<proteinExistence type="predicted"/>
<dbReference type="GO" id="GO:0043565">
    <property type="term" value="F:sequence-specific DNA binding"/>
    <property type="evidence" value="ECO:0007669"/>
    <property type="project" value="InterPro"/>
</dbReference>
<evidence type="ECO:0000313" key="9">
    <source>
        <dbReference type="Proteomes" id="UP000594263"/>
    </source>
</evidence>
<feature type="compositionally biased region" description="Polar residues" evidence="6">
    <location>
        <begin position="316"/>
        <end position="336"/>
    </location>
</feature>
<dbReference type="Pfam" id="PF03106">
    <property type="entry name" value="WRKY"/>
    <property type="match status" value="1"/>
</dbReference>
<evidence type="ECO:0000313" key="8">
    <source>
        <dbReference type="EnsemblPlants" id="Kaladp0018s0253.1.v1.1"/>
    </source>
</evidence>
<feature type="compositionally biased region" description="Low complexity" evidence="6">
    <location>
        <begin position="337"/>
        <end position="348"/>
    </location>
</feature>
<dbReference type="PROSITE" id="PS50811">
    <property type="entry name" value="WRKY"/>
    <property type="match status" value="1"/>
</dbReference>
<evidence type="ECO:0000259" key="7">
    <source>
        <dbReference type="PROSITE" id="PS50811"/>
    </source>
</evidence>
<keyword evidence="9" id="KW-1185">Reference proteome</keyword>
<dbReference type="EnsemblPlants" id="Kaladp0018s0253.1.v1.1">
    <property type="protein sequence ID" value="Kaladp0018s0253.1.v1.1"/>
    <property type="gene ID" value="Kaladp0018s0253.v1.1"/>
</dbReference>
<evidence type="ECO:0000256" key="5">
    <source>
        <dbReference type="ARBA" id="ARBA00023242"/>
    </source>
</evidence>
<evidence type="ECO:0000256" key="1">
    <source>
        <dbReference type="ARBA" id="ARBA00004123"/>
    </source>
</evidence>
<dbReference type="Proteomes" id="UP000594263">
    <property type="component" value="Unplaced"/>
</dbReference>
<feature type="compositionally biased region" description="Low complexity" evidence="6">
    <location>
        <begin position="120"/>
        <end position="137"/>
    </location>
</feature>
<evidence type="ECO:0000256" key="2">
    <source>
        <dbReference type="ARBA" id="ARBA00023015"/>
    </source>
</evidence>